<reference evidence="1" key="1">
    <citation type="submission" date="2016-05" db="EMBL/GenBank/DDBJ databases">
        <authorList>
            <person name="Lavstsen T."/>
            <person name="Jespersen J.S."/>
        </authorList>
    </citation>
    <scope>NUCLEOTIDE SEQUENCE</scope>
    <source>
        <tissue evidence="1">Brain</tissue>
    </source>
</reference>
<organism evidence="1">
    <name type="scientific">Iconisemion striatum</name>
    <dbReference type="NCBI Taxonomy" id="60296"/>
    <lineage>
        <taxon>Eukaryota</taxon>
        <taxon>Metazoa</taxon>
        <taxon>Chordata</taxon>
        <taxon>Craniata</taxon>
        <taxon>Vertebrata</taxon>
        <taxon>Euteleostomi</taxon>
        <taxon>Actinopterygii</taxon>
        <taxon>Neopterygii</taxon>
        <taxon>Teleostei</taxon>
        <taxon>Neoteleostei</taxon>
        <taxon>Acanthomorphata</taxon>
        <taxon>Ovalentaria</taxon>
        <taxon>Atherinomorphae</taxon>
        <taxon>Cyprinodontiformes</taxon>
        <taxon>Nothobranchiidae</taxon>
        <taxon>Iconisemion</taxon>
    </lineage>
</organism>
<dbReference type="EMBL" id="HADX01006614">
    <property type="protein sequence ID" value="SBP28846.1"/>
    <property type="molecule type" value="Transcribed_RNA"/>
</dbReference>
<accession>A0A1A7YF35</accession>
<gene>
    <name evidence="1" type="primary">Nfu_g_1_005472</name>
</gene>
<reference evidence="1" key="2">
    <citation type="submission" date="2016-06" db="EMBL/GenBank/DDBJ databases">
        <title>The genome of a short-lived fish provides insights into sex chromosome evolution and the genetic control of aging.</title>
        <authorList>
            <person name="Reichwald K."/>
            <person name="Felder M."/>
            <person name="Petzold A."/>
            <person name="Koch P."/>
            <person name="Groth M."/>
            <person name="Platzer M."/>
        </authorList>
    </citation>
    <scope>NUCLEOTIDE SEQUENCE</scope>
    <source>
        <tissue evidence="1">Brain</tissue>
    </source>
</reference>
<protein>
    <submittedName>
        <fullName evidence="1">Uncharacterized protein</fullName>
    </submittedName>
</protein>
<evidence type="ECO:0000313" key="1">
    <source>
        <dbReference type="EMBL" id="SBP28846.1"/>
    </source>
</evidence>
<dbReference type="EMBL" id="HADW01001589">
    <property type="protein sequence ID" value="SBP02989.1"/>
    <property type="molecule type" value="Transcribed_RNA"/>
</dbReference>
<dbReference type="AlphaFoldDB" id="A0A1A7YF35"/>
<name>A0A1A7YF35_9TELE</name>
<sequence length="113" mass="12290">MPRTLSQPLLQMPRTLPRTVKATTFTGQRVLKSKRADMTPPGASGWKQPPCVTPTPLKAGILEATAFHVISLDTKAFVSTSAYLGVYEPVTLTEDNDTAGLLKETWELPLVVP</sequence>
<proteinExistence type="predicted"/>